<dbReference type="EMBL" id="LDAU01000085">
    <property type="protein sequence ID" value="KRX07211.1"/>
    <property type="molecule type" value="Genomic_DNA"/>
</dbReference>
<proteinExistence type="predicted"/>
<dbReference type="AlphaFoldDB" id="A0A0V0QY75"/>
<accession>A0A0V0QY75</accession>
<sequence length="182" mass="21727">MQHLQRQLSSSYISQNSQISQLSQNYNRNKFSQTPQQKEESSIFHQQRKISPLTRERDQHHKNKEQNKVNFQQINSKWLSIIQKPEIGYASANNNNKSLHQHQEDFDKNNHQNVNQTISHINNNNNNHKNNENNNILEIQANSYQQRNKFIKNLQYYIQQQQIKGNQIFSQISFDPKINELD</sequence>
<dbReference type="Proteomes" id="UP000054937">
    <property type="component" value="Unassembled WGS sequence"/>
</dbReference>
<feature type="region of interest" description="Disordered" evidence="1">
    <location>
        <begin position="1"/>
        <end position="20"/>
    </location>
</feature>
<reference evidence="2 3" key="1">
    <citation type="journal article" date="2015" name="Sci. Rep.">
        <title>Genome of the facultative scuticociliatosis pathogen Pseudocohnilembus persalinus provides insight into its virulence through horizontal gene transfer.</title>
        <authorList>
            <person name="Xiong J."/>
            <person name="Wang G."/>
            <person name="Cheng J."/>
            <person name="Tian M."/>
            <person name="Pan X."/>
            <person name="Warren A."/>
            <person name="Jiang C."/>
            <person name="Yuan D."/>
            <person name="Miao W."/>
        </authorList>
    </citation>
    <scope>NUCLEOTIDE SEQUENCE [LARGE SCALE GENOMIC DNA]</scope>
    <source>
        <strain evidence="2">36N120E</strain>
    </source>
</reference>
<feature type="compositionally biased region" description="Basic and acidic residues" evidence="1">
    <location>
        <begin position="54"/>
        <end position="67"/>
    </location>
</feature>
<name>A0A0V0QY75_PSEPJ</name>
<evidence type="ECO:0000256" key="1">
    <source>
        <dbReference type="SAM" id="MobiDB-lite"/>
    </source>
</evidence>
<feature type="region of interest" description="Disordered" evidence="1">
    <location>
        <begin position="29"/>
        <end position="70"/>
    </location>
</feature>
<dbReference type="InParanoid" id="A0A0V0QY75"/>
<evidence type="ECO:0000313" key="3">
    <source>
        <dbReference type="Proteomes" id="UP000054937"/>
    </source>
</evidence>
<comment type="caution">
    <text evidence="2">The sequence shown here is derived from an EMBL/GenBank/DDBJ whole genome shotgun (WGS) entry which is preliminary data.</text>
</comment>
<protein>
    <submittedName>
        <fullName evidence="2">Uncharacterized protein</fullName>
    </submittedName>
</protein>
<evidence type="ECO:0000313" key="2">
    <source>
        <dbReference type="EMBL" id="KRX07211.1"/>
    </source>
</evidence>
<organism evidence="2 3">
    <name type="scientific">Pseudocohnilembus persalinus</name>
    <name type="common">Ciliate</name>
    <dbReference type="NCBI Taxonomy" id="266149"/>
    <lineage>
        <taxon>Eukaryota</taxon>
        <taxon>Sar</taxon>
        <taxon>Alveolata</taxon>
        <taxon>Ciliophora</taxon>
        <taxon>Intramacronucleata</taxon>
        <taxon>Oligohymenophorea</taxon>
        <taxon>Scuticociliatia</taxon>
        <taxon>Philasterida</taxon>
        <taxon>Pseudocohnilembidae</taxon>
        <taxon>Pseudocohnilembus</taxon>
    </lineage>
</organism>
<keyword evidence="3" id="KW-1185">Reference proteome</keyword>
<gene>
    <name evidence="2" type="ORF">PPERSA_00368</name>
</gene>
<feature type="compositionally biased region" description="Low complexity" evidence="1">
    <location>
        <begin position="7"/>
        <end position="20"/>
    </location>
</feature>